<dbReference type="PANTHER" id="PTHR36786">
    <property type="entry name" value="2-ISOPROPYLMALATE SYNTHASE"/>
    <property type="match status" value="1"/>
</dbReference>
<reference evidence="3" key="1">
    <citation type="submission" date="2025-08" db="UniProtKB">
        <authorList>
            <consortium name="RefSeq"/>
        </authorList>
    </citation>
    <scope>IDENTIFICATION</scope>
</reference>
<sequence>MNPVEEEDFNPANSTWDTQSLKQLLYVMEDPEVLKAPLLRSLYCLLVYLFSNSSLHCSNIEALKDLKRESHQFDLKATFADICKLSNFLFKELQRKFEKLSAWLNSSVNMATDRARLCSDILTHPEDLTMLLRCCLITLLLLEFDQSFLLEKCQVLLEVLRKVCSPDLLLCISGHMKENEKSTISLKRSVSQECIYASNNSITSVSVVEEFNASMSLAKQPCSLIPILCLMLEVFADELLVHRRLRQYFIVIDSVSCMGENLFICDSSHGDSNDVLEVVSAHFLLSVSDKQQFNKFLSTLFWFHDKELRFPELSLTAAIVLLGTPTVFSAPPIFQVHLISLISRAVGIVRDPEDTRLNPRAKNCYISAFEHSVILYNLHISSLEFGSNHFGGNIKLVDKPCILGGGCQPSFQSNVRPVTYNRINHEIPKSTCSWHSGVHESYSKMTSGIMSVSIAYMTENLYILDKTCRDEIFSILKYIISRILSNEIAFNVLNKDVNGISEKMYLLASILKLMSSSLLQIVWWLKQNGSSGCQKTLEDYPSCREYDFIMGIIGCFQQYSVSQPIQLIFSDARGVYPGRHKESIVMLIHMAGLLLFSFNSGLEFLWKSCIFMMMTIMNLITFEEGNVDGLRSLLGFEKESAQPFVDKSPEVLIEISSSAIVARQFQKIKMTYLRSKALTRYIAGEEVVQSETLENTLVLGDVESQCVLGIEEEDTCNGENFIKLIQGGHPKSDLDDLVDFVECKQGKDYSKWLKDRERFRKWKSEKVATASQQRKKTLRKFLTGK</sequence>
<dbReference type="GeneID" id="104596352"/>
<dbReference type="Pfam" id="PF25104">
    <property type="entry name" value="DUF7812"/>
    <property type="match status" value="1"/>
</dbReference>
<dbReference type="OMA" id="MMMANLC"/>
<evidence type="ECO:0000259" key="1">
    <source>
        <dbReference type="Pfam" id="PF25104"/>
    </source>
</evidence>
<dbReference type="PANTHER" id="PTHR36786:SF1">
    <property type="entry name" value="2-ISOPROPYLMALATE SYNTHASE"/>
    <property type="match status" value="1"/>
</dbReference>
<dbReference type="Proteomes" id="UP000189703">
    <property type="component" value="Unplaced"/>
</dbReference>
<dbReference type="FunCoup" id="A0A1U7ZUD0">
    <property type="interactions" value="220"/>
</dbReference>
<dbReference type="OrthoDB" id="1882119at2759"/>
<accession>A0A1U7ZUD0</accession>
<name>A0A1U7ZUD0_NELNU</name>
<protein>
    <submittedName>
        <fullName evidence="3">Uncharacterized protein LOC104596352 isoform X1</fullName>
    </submittedName>
</protein>
<dbReference type="RefSeq" id="XP_010255753.1">
    <property type="nucleotide sequence ID" value="XM_010257451.2"/>
</dbReference>
<dbReference type="AlphaFoldDB" id="A0A1U7ZUD0"/>
<proteinExistence type="predicted"/>
<dbReference type="KEGG" id="nnu:104596352"/>
<gene>
    <name evidence="3" type="primary">LOC104596352</name>
</gene>
<evidence type="ECO:0000313" key="2">
    <source>
        <dbReference type="Proteomes" id="UP000189703"/>
    </source>
</evidence>
<dbReference type="InterPro" id="IPR056714">
    <property type="entry name" value="DUF7812"/>
</dbReference>
<evidence type="ECO:0000313" key="3">
    <source>
        <dbReference type="RefSeq" id="XP_010255753.1"/>
    </source>
</evidence>
<feature type="domain" description="DUF7812" evidence="1">
    <location>
        <begin position="130"/>
        <end position="629"/>
    </location>
</feature>
<keyword evidence="2" id="KW-1185">Reference proteome</keyword>
<dbReference type="eggNOG" id="ENOG502QSWA">
    <property type="taxonomic scope" value="Eukaryota"/>
</dbReference>
<organism evidence="2 3">
    <name type="scientific">Nelumbo nucifera</name>
    <name type="common">Sacred lotus</name>
    <dbReference type="NCBI Taxonomy" id="4432"/>
    <lineage>
        <taxon>Eukaryota</taxon>
        <taxon>Viridiplantae</taxon>
        <taxon>Streptophyta</taxon>
        <taxon>Embryophyta</taxon>
        <taxon>Tracheophyta</taxon>
        <taxon>Spermatophyta</taxon>
        <taxon>Magnoliopsida</taxon>
        <taxon>Proteales</taxon>
        <taxon>Nelumbonaceae</taxon>
        <taxon>Nelumbo</taxon>
    </lineage>
</organism>